<feature type="repeat" description="WD" evidence="3">
    <location>
        <begin position="1049"/>
        <end position="1090"/>
    </location>
</feature>
<protein>
    <submittedName>
        <fullName evidence="5">WD40-repeat-containing domain protein</fullName>
    </submittedName>
</protein>
<dbReference type="SMART" id="SM00320">
    <property type="entry name" value="WD40"/>
    <property type="match status" value="14"/>
</dbReference>
<dbReference type="PROSITE" id="PS50082">
    <property type="entry name" value="WD_REPEATS_2"/>
    <property type="match status" value="14"/>
</dbReference>
<dbReference type="PANTHER" id="PTHR19848">
    <property type="entry name" value="WD40 REPEAT PROTEIN"/>
    <property type="match status" value="1"/>
</dbReference>
<dbReference type="AlphaFoldDB" id="A0A5C3M1R9"/>
<dbReference type="InterPro" id="IPR019775">
    <property type="entry name" value="WD40_repeat_CS"/>
</dbReference>
<dbReference type="PANTHER" id="PTHR19848:SF8">
    <property type="entry name" value="F-BOX AND WD REPEAT DOMAIN CONTAINING 7"/>
    <property type="match status" value="1"/>
</dbReference>
<accession>A0A5C3M1R9</accession>
<feature type="repeat" description="WD" evidence="3">
    <location>
        <begin position="748"/>
        <end position="789"/>
    </location>
</feature>
<feature type="repeat" description="WD" evidence="3">
    <location>
        <begin position="619"/>
        <end position="660"/>
    </location>
</feature>
<feature type="repeat" description="WD" evidence="3">
    <location>
        <begin position="791"/>
        <end position="832"/>
    </location>
</feature>
<dbReference type="Proteomes" id="UP000308652">
    <property type="component" value="Unassembled WGS sequence"/>
</dbReference>
<feature type="repeat" description="WD" evidence="3">
    <location>
        <begin position="920"/>
        <end position="961"/>
    </location>
</feature>
<proteinExistence type="predicted"/>
<feature type="repeat" description="WD" evidence="3">
    <location>
        <begin position="1092"/>
        <end position="1133"/>
    </location>
</feature>
<dbReference type="OrthoDB" id="538223at2759"/>
<dbReference type="Pfam" id="PF24883">
    <property type="entry name" value="NPHP3_N"/>
    <property type="match status" value="1"/>
</dbReference>
<dbReference type="InterPro" id="IPR056884">
    <property type="entry name" value="NPHP3-like_N"/>
</dbReference>
<feature type="repeat" description="WD" evidence="3">
    <location>
        <begin position="1135"/>
        <end position="1168"/>
    </location>
</feature>
<feature type="non-terminal residue" evidence="5">
    <location>
        <position position="1168"/>
    </location>
</feature>
<dbReference type="SUPFAM" id="SSF50978">
    <property type="entry name" value="WD40 repeat-like"/>
    <property type="match status" value="2"/>
</dbReference>
<dbReference type="SUPFAM" id="SSF52540">
    <property type="entry name" value="P-loop containing nucleoside triphosphate hydrolases"/>
    <property type="match status" value="1"/>
</dbReference>
<dbReference type="STRING" id="68775.A0A5C3M1R9"/>
<dbReference type="Gene3D" id="2.130.10.10">
    <property type="entry name" value="YVTN repeat-like/Quinoprotein amine dehydrogenase"/>
    <property type="match status" value="7"/>
</dbReference>
<keyword evidence="2" id="KW-0677">Repeat</keyword>
<evidence type="ECO:0000313" key="6">
    <source>
        <dbReference type="Proteomes" id="UP000308652"/>
    </source>
</evidence>
<reference evidence="5 6" key="1">
    <citation type="journal article" date="2019" name="Nat. Ecol. Evol.">
        <title>Megaphylogeny resolves global patterns of mushroom evolution.</title>
        <authorList>
            <person name="Varga T."/>
            <person name="Krizsan K."/>
            <person name="Foldi C."/>
            <person name="Dima B."/>
            <person name="Sanchez-Garcia M."/>
            <person name="Sanchez-Ramirez S."/>
            <person name="Szollosi G.J."/>
            <person name="Szarkandi J.G."/>
            <person name="Papp V."/>
            <person name="Albert L."/>
            <person name="Andreopoulos W."/>
            <person name="Angelini C."/>
            <person name="Antonin V."/>
            <person name="Barry K.W."/>
            <person name="Bougher N.L."/>
            <person name="Buchanan P."/>
            <person name="Buyck B."/>
            <person name="Bense V."/>
            <person name="Catcheside P."/>
            <person name="Chovatia M."/>
            <person name="Cooper J."/>
            <person name="Damon W."/>
            <person name="Desjardin D."/>
            <person name="Finy P."/>
            <person name="Geml J."/>
            <person name="Haridas S."/>
            <person name="Hughes K."/>
            <person name="Justo A."/>
            <person name="Karasinski D."/>
            <person name="Kautmanova I."/>
            <person name="Kiss B."/>
            <person name="Kocsube S."/>
            <person name="Kotiranta H."/>
            <person name="LaButti K.M."/>
            <person name="Lechner B.E."/>
            <person name="Liimatainen K."/>
            <person name="Lipzen A."/>
            <person name="Lukacs Z."/>
            <person name="Mihaltcheva S."/>
            <person name="Morgado L.N."/>
            <person name="Niskanen T."/>
            <person name="Noordeloos M.E."/>
            <person name="Ohm R.A."/>
            <person name="Ortiz-Santana B."/>
            <person name="Ovrebo C."/>
            <person name="Racz N."/>
            <person name="Riley R."/>
            <person name="Savchenko A."/>
            <person name="Shiryaev A."/>
            <person name="Soop K."/>
            <person name="Spirin V."/>
            <person name="Szebenyi C."/>
            <person name="Tomsovsky M."/>
            <person name="Tulloss R.E."/>
            <person name="Uehling J."/>
            <person name="Grigoriev I.V."/>
            <person name="Vagvolgyi C."/>
            <person name="Papp T."/>
            <person name="Martin F.M."/>
            <person name="Miettinen O."/>
            <person name="Hibbett D.S."/>
            <person name="Nagy L.G."/>
        </authorList>
    </citation>
    <scope>NUCLEOTIDE SEQUENCE [LARGE SCALE GENOMIC DNA]</scope>
    <source>
        <strain evidence="5 6">CBS 166.37</strain>
    </source>
</reference>
<gene>
    <name evidence="5" type="ORF">BDQ12DRAFT_590539</name>
</gene>
<keyword evidence="6" id="KW-1185">Reference proteome</keyword>
<organism evidence="5 6">
    <name type="scientific">Crucibulum laeve</name>
    <dbReference type="NCBI Taxonomy" id="68775"/>
    <lineage>
        <taxon>Eukaryota</taxon>
        <taxon>Fungi</taxon>
        <taxon>Dikarya</taxon>
        <taxon>Basidiomycota</taxon>
        <taxon>Agaricomycotina</taxon>
        <taxon>Agaricomycetes</taxon>
        <taxon>Agaricomycetidae</taxon>
        <taxon>Agaricales</taxon>
        <taxon>Agaricineae</taxon>
        <taxon>Nidulariaceae</taxon>
        <taxon>Crucibulum</taxon>
    </lineage>
</organism>
<feature type="repeat" description="WD" evidence="3">
    <location>
        <begin position="705"/>
        <end position="746"/>
    </location>
</feature>
<feature type="repeat" description="WD" evidence="3">
    <location>
        <begin position="834"/>
        <end position="875"/>
    </location>
</feature>
<evidence type="ECO:0000256" key="1">
    <source>
        <dbReference type="ARBA" id="ARBA00022574"/>
    </source>
</evidence>
<dbReference type="PROSITE" id="PS50837">
    <property type="entry name" value="NACHT"/>
    <property type="match status" value="1"/>
</dbReference>
<dbReference type="CDD" id="cd00200">
    <property type="entry name" value="WD40"/>
    <property type="match status" value="2"/>
</dbReference>
<feature type="repeat" description="WD" evidence="3">
    <location>
        <begin position="662"/>
        <end position="703"/>
    </location>
</feature>
<sequence length="1168" mass="128180">IIAILDKLGYVSGSEFNREDREGCLEGTRVMLLADILMWATDSVSPHVFWLNGMAGTGKTTVTETFCSILHKKELLGASFFCSRRKGRVDIHQIFPSLARALAHRYPSFEEALTKNLKQDIDPVGMNLQEQYQTLILQPAQIAFKGSPESIILCVDALDECENAEETTEKFLKAILENVLPAPLKLFLAGRPEIALRDSITSASGSQILRLHDIADHIIEADIELYLNKQLHNVKKLRETYTPWPPSELTAILKRAGKLFIYASTACKYISNKKGDPSHRLKELAFSTQPLAVKGVDELYTTILNNAFEDLDEKEQQQIQSCLSAIICSRTPITSAICSKLLSITSDDVMRALISVHAVLQVPENENENDRITMYHASFFDFVTSKSKSITKPWFIDITRGHSVLAENCLSIMNKELCFNIAGATTSYQSNDEQDLKISPHLVYVCTTWGDHLLLSIDWNQQLPEKLIQITEDILEQKFLYWLEVLSVNKMVKYGSRILYKLSKTLIVSQKIRDIANQFSQFVHAFSDQIEESTPHIYISALPFSMQNSMIMKLYSKEFPSILQIEGLNTQNALWQCKLDSAINSASFSQDGKYIVFGSDDKAIQVWNVETGEVVGDPIQGHTGPVRSVSFSPDGKYIVSGSSDKTVRVWKVGTGEAVGNPIHGHTDWVRSVSFSSDGKYIVSGSDDKTVQVWNMETGEAVGNPIWGHADWVTSVSFSPDGKYIVSGSYDQTVQVWNVETGEAVGNPIQGHTGPVTSVSFSPGGKYIVSGSDDKTVQVWNVETGEVVGNPIQGHTGSVTSVSFSPDGRYIVCGSHDKTVQIWHVETGKAVGNPIQGHTGPVRSVSFSPDGKYIVSGSRDKTVRVWNMETGGTVGDPVQGHTDWVTSVSFSPDGKHVVSGSNDKIVHVWNVETSEAVGKSIQGHTGPVTSVSFSPDGKYIVSGSEDKTVQVWSVETGEAVGNPIQGHTSSVKSVSFSPDGKYIVSGSDDQTIRVWNVETSEAVRNPIQGHTDWVTSVSFSPDGKYIVSGSDDKTIRVWNVESGEAMGNPFQGYTGPVTSVSFSLDGKYIVSGSDDQTIQVWNVETGEVVGNSIQRHTGPIASVSFSPDGRYIVSGSDDKMIHVWNVESSEAVGNPIQGHTDRVTSVSFSPDGKYIVSGSDDKTVRLWNV</sequence>
<dbReference type="Gene3D" id="3.40.50.300">
    <property type="entry name" value="P-loop containing nucleotide triphosphate hydrolases"/>
    <property type="match status" value="1"/>
</dbReference>
<keyword evidence="1 3" id="KW-0853">WD repeat</keyword>
<dbReference type="InterPro" id="IPR001680">
    <property type="entry name" value="WD40_rpt"/>
</dbReference>
<dbReference type="PROSITE" id="PS00678">
    <property type="entry name" value="WD_REPEATS_1"/>
    <property type="match status" value="10"/>
</dbReference>
<dbReference type="InterPro" id="IPR036322">
    <property type="entry name" value="WD40_repeat_dom_sf"/>
</dbReference>
<feature type="repeat" description="WD" evidence="3">
    <location>
        <begin position="581"/>
        <end position="617"/>
    </location>
</feature>
<feature type="non-terminal residue" evidence="5">
    <location>
        <position position="1"/>
    </location>
</feature>
<evidence type="ECO:0000256" key="2">
    <source>
        <dbReference type="ARBA" id="ARBA00022737"/>
    </source>
</evidence>
<dbReference type="PROSITE" id="PS50294">
    <property type="entry name" value="WD_REPEATS_REGION"/>
    <property type="match status" value="14"/>
</dbReference>
<dbReference type="InterPro" id="IPR055442">
    <property type="entry name" value="Beta-prop_EML-like_2nd"/>
</dbReference>
<dbReference type="Pfam" id="PF23414">
    <property type="entry name" value="Beta-prop_EML_2"/>
    <property type="match status" value="2"/>
</dbReference>
<dbReference type="Pfam" id="PF00400">
    <property type="entry name" value="WD40"/>
    <property type="match status" value="6"/>
</dbReference>
<feature type="domain" description="NACHT" evidence="4">
    <location>
        <begin position="47"/>
        <end position="192"/>
    </location>
</feature>
<dbReference type="InterPro" id="IPR027417">
    <property type="entry name" value="P-loop_NTPase"/>
</dbReference>
<dbReference type="EMBL" id="ML213600">
    <property type="protein sequence ID" value="TFK39160.1"/>
    <property type="molecule type" value="Genomic_DNA"/>
</dbReference>
<evidence type="ECO:0000313" key="5">
    <source>
        <dbReference type="EMBL" id="TFK39160.1"/>
    </source>
</evidence>
<name>A0A5C3M1R9_9AGAR</name>
<dbReference type="PRINTS" id="PR00320">
    <property type="entry name" value="GPROTEINBRPT"/>
</dbReference>
<feature type="repeat" description="WD" evidence="3">
    <location>
        <begin position="963"/>
        <end position="1004"/>
    </location>
</feature>
<dbReference type="InterPro" id="IPR007111">
    <property type="entry name" value="NACHT_NTPase"/>
</dbReference>
<dbReference type="GO" id="GO:0035097">
    <property type="term" value="C:histone methyltransferase complex"/>
    <property type="evidence" value="ECO:0007669"/>
    <property type="project" value="UniProtKB-ARBA"/>
</dbReference>
<evidence type="ECO:0000259" key="4">
    <source>
        <dbReference type="PROSITE" id="PS50837"/>
    </source>
</evidence>
<dbReference type="InterPro" id="IPR015943">
    <property type="entry name" value="WD40/YVTN_repeat-like_dom_sf"/>
</dbReference>
<dbReference type="FunFam" id="2.130.10.10:FF:000228">
    <property type="entry name" value="COMPASS-like H3K4 histone methylase component WDR5A"/>
    <property type="match status" value="1"/>
</dbReference>
<evidence type="ECO:0000256" key="3">
    <source>
        <dbReference type="PROSITE-ProRule" id="PRU00221"/>
    </source>
</evidence>
<dbReference type="InterPro" id="IPR020472">
    <property type="entry name" value="WD40_PAC1"/>
</dbReference>
<feature type="repeat" description="WD" evidence="3">
    <location>
        <begin position="877"/>
        <end position="918"/>
    </location>
</feature>
<feature type="repeat" description="WD" evidence="3">
    <location>
        <begin position="1006"/>
        <end position="1047"/>
    </location>
</feature>